<dbReference type="OrthoDB" id="9806228at2"/>
<dbReference type="Gene3D" id="2.30.110.10">
    <property type="entry name" value="Electron Transport, Fmn-binding Protein, Chain A"/>
    <property type="match status" value="1"/>
</dbReference>
<dbReference type="Proteomes" id="UP000239863">
    <property type="component" value="Unassembled WGS sequence"/>
</dbReference>
<dbReference type="EMBL" id="PTIS01000013">
    <property type="protein sequence ID" value="PPK47856.1"/>
    <property type="molecule type" value="Genomic_DNA"/>
</dbReference>
<sequence>MRKSFGAKAWTYPQPVYIIGTYDKNGVPNAMNAAWGGISNSTEISFCLASNHKTIKNLKEIGEFTVSIATEEYLKACDYVGIVSGNKEPNKFEKAGFHHTKAEKINAPIIEELPMSLECKMISYDEKTEILRGMIINVSADESILTDSKIDVKKLNPIIFDPIHTAYWSMGEKVGNAFSDGKEIIKGGGSNEK</sequence>
<evidence type="ECO:0000256" key="1">
    <source>
        <dbReference type="ARBA" id="ARBA00001917"/>
    </source>
</evidence>
<dbReference type="SUPFAM" id="SSF50475">
    <property type="entry name" value="FMN-binding split barrel"/>
    <property type="match status" value="1"/>
</dbReference>
<comment type="cofactor">
    <cofactor evidence="1">
        <name>FMN</name>
        <dbReference type="ChEBI" id="CHEBI:58210"/>
    </cofactor>
</comment>
<feature type="domain" description="Flavin reductase like" evidence="4">
    <location>
        <begin position="9"/>
        <end position="147"/>
    </location>
</feature>
<dbReference type="RefSeq" id="WP_104410298.1">
    <property type="nucleotide sequence ID" value="NZ_PTIS01000013.1"/>
</dbReference>
<accession>A0A2S6FWL9</accession>
<reference evidence="5 6" key="1">
    <citation type="submission" date="2018-02" db="EMBL/GenBank/DDBJ databases">
        <title>Genomic Encyclopedia of Archaeal and Bacterial Type Strains, Phase II (KMG-II): from individual species to whole genera.</title>
        <authorList>
            <person name="Goeker M."/>
        </authorList>
    </citation>
    <scope>NUCLEOTIDE SEQUENCE [LARGE SCALE GENOMIC DNA]</scope>
    <source>
        <strain evidence="5 6">DSM 15099</strain>
    </source>
</reference>
<evidence type="ECO:0000256" key="3">
    <source>
        <dbReference type="ARBA" id="ARBA00038054"/>
    </source>
</evidence>
<evidence type="ECO:0000259" key="4">
    <source>
        <dbReference type="SMART" id="SM00903"/>
    </source>
</evidence>
<dbReference type="SMART" id="SM00903">
    <property type="entry name" value="Flavin_Reduct"/>
    <property type="match status" value="1"/>
</dbReference>
<name>A0A2S6FWL9_9CLOT</name>
<gene>
    <name evidence="5" type="ORF">BD821_11377</name>
</gene>
<evidence type="ECO:0000256" key="2">
    <source>
        <dbReference type="ARBA" id="ARBA00022630"/>
    </source>
</evidence>
<protein>
    <submittedName>
        <fullName evidence="5">Flavin reductase (DIM6/NTAB) family NADH-FMN oxidoreductase RutF</fullName>
    </submittedName>
</protein>
<evidence type="ECO:0000313" key="5">
    <source>
        <dbReference type="EMBL" id="PPK47856.1"/>
    </source>
</evidence>
<dbReference type="GO" id="GO:0010181">
    <property type="term" value="F:FMN binding"/>
    <property type="evidence" value="ECO:0007669"/>
    <property type="project" value="InterPro"/>
</dbReference>
<dbReference type="STRING" id="37659.GCA_000703125_01862"/>
<dbReference type="InterPro" id="IPR012349">
    <property type="entry name" value="Split_barrel_FMN-bd"/>
</dbReference>
<evidence type="ECO:0000313" key="6">
    <source>
        <dbReference type="Proteomes" id="UP000239863"/>
    </source>
</evidence>
<keyword evidence="2" id="KW-0285">Flavoprotein</keyword>
<dbReference type="InterPro" id="IPR052174">
    <property type="entry name" value="Flavoredoxin"/>
</dbReference>
<dbReference type="AlphaFoldDB" id="A0A2S6FWL9"/>
<dbReference type="InterPro" id="IPR002563">
    <property type="entry name" value="Flavin_Rdtase-like_dom"/>
</dbReference>
<dbReference type="PANTHER" id="PTHR43567">
    <property type="entry name" value="FLAVOREDOXIN-RELATED-RELATED"/>
    <property type="match status" value="1"/>
</dbReference>
<comment type="similarity">
    <text evidence="3">Belongs to the flavoredoxin family.</text>
</comment>
<dbReference type="GO" id="GO:0016646">
    <property type="term" value="F:oxidoreductase activity, acting on the CH-NH group of donors, NAD or NADP as acceptor"/>
    <property type="evidence" value="ECO:0007669"/>
    <property type="project" value="UniProtKB-ARBA"/>
</dbReference>
<dbReference type="PANTHER" id="PTHR43567:SF1">
    <property type="entry name" value="FLAVOREDOXIN"/>
    <property type="match status" value="1"/>
</dbReference>
<proteinExistence type="inferred from homology"/>
<comment type="caution">
    <text evidence="5">The sequence shown here is derived from an EMBL/GenBank/DDBJ whole genome shotgun (WGS) entry which is preliminary data.</text>
</comment>
<organism evidence="5 6">
    <name type="scientific">Clostridium algidicarnis DSM 15099</name>
    <dbReference type="NCBI Taxonomy" id="1121295"/>
    <lineage>
        <taxon>Bacteria</taxon>
        <taxon>Bacillati</taxon>
        <taxon>Bacillota</taxon>
        <taxon>Clostridia</taxon>
        <taxon>Eubacteriales</taxon>
        <taxon>Clostridiaceae</taxon>
        <taxon>Clostridium</taxon>
    </lineage>
</organism>
<dbReference type="Pfam" id="PF01613">
    <property type="entry name" value="Flavin_Reduct"/>
    <property type="match status" value="1"/>
</dbReference>